<keyword evidence="1" id="KW-0812">Transmembrane</keyword>
<gene>
    <name evidence="2" type="ORF">I2501_04195</name>
</gene>
<dbReference type="AlphaFoldDB" id="A0A931B211"/>
<accession>A0A931B211</accession>
<keyword evidence="1" id="KW-0472">Membrane</keyword>
<evidence type="ECO:0000256" key="1">
    <source>
        <dbReference type="SAM" id="Phobius"/>
    </source>
</evidence>
<feature type="transmembrane region" description="Helical" evidence="1">
    <location>
        <begin position="39"/>
        <end position="59"/>
    </location>
</feature>
<dbReference type="Proteomes" id="UP000657385">
    <property type="component" value="Unassembled WGS sequence"/>
</dbReference>
<feature type="transmembrane region" description="Helical" evidence="1">
    <location>
        <begin position="6"/>
        <end position="27"/>
    </location>
</feature>
<dbReference type="EMBL" id="JADPRT010000002">
    <property type="protein sequence ID" value="MBF9067242.1"/>
    <property type="molecule type" value="Genomic_DNA"/>
</dbReference>
<dbReference type="RefSeq" id="WP_196192452.1">
    <property type="nucleotide sequence ID" value="NZ_JADPRT010000002.1"/>
</dbReference>
<feature type="transmembrane region" description="Helical" evidence="1">
    <location>
        <begin position="141"/>
        <end position="160"/>
    </location>
</feature>
<comment type="caution">
    <text evidence="2">The sequence shown here is derived from an EMBL/GenBank/DDBJ whole genome shotgun (WGS) entry which is preliminary data.</text>
</comment>
<proteinExistence type="predicted"/>
<dbReference type="InterPro" id="IPR033458">
    <property type="entry name" value="DUF5134"/>
</dbReference>
<dbReference type="Pfam" id="PF17197">
    <property type="entry name" value="DUF5134"/>
    <property type="match status" value="1"/>
</dbReference>
<reference evidence="2" key="1">
    <citation type="submission" date="2020-11" db="EMBL/GenBank/DDBJ databases">
        <title>Isolation and identification of active actinomycetes.</title>
        <authorList>
            <person name="Yu B."/>
        </authorList>
    </citation>
    <scope>NUCLEOTIDE SEQUENCE</scope>
    <source>
        <strain evidence="2">NEAU-YB345</strain>
    </source>
</reference>
<name>A0A931B211_9ACTN</name>
<evidence type="ECO:0000313" key="2">
    <source>
        <dbReference type="EMBL" id="MBF9067242.1"/>
    </source>
</evidence>
<keyword evidence="1" id="KW-1133">Transmembrane helix</keyword>
<evidence type="ECO:0000313" key="3">
    <source>
        <dbReference type="Proteomes" id="UP000657385"/>
    </source>
</evidence>
<keyword evidence="3" id="KW-1185">Reference proteome</keyword>
<sequence>MSAPDWLVNLLATAMPAIAALFVWRMVTARTSQRPRDYASDAFHALTALALAGMLVNWAATLPRAVWAVVFAAGAVAFAVRWARARSTGGSAPGRDVVNAATAVVLVYMLLAGVAPSDLSRSTAGLYVMAGMPGMIQDNTIHFPALGMVFAIAAVGYVVVMLDRVSQVGPAPLSGDAARAVATPLAPRLAECCRLFLFVTIAYAIFAKVV</sequence>
<protein>
    <submittedName>
        <fullName evidence="2">DUF5134 domain-containing protein</fullName>
    </submittedName>
</protein>
<organism evidence="2 3">
    <name type="scientific">Streptacidiphilus fuscans</name>
    <dbReference type="NCBI Taxonomy" id="2789292"/>
    <lineage>
        <taxon>Bacteria</taxon>
        <taxon>Bacillati</taxon>
        <taxon>Actinomycetota</taxon>
        <taxon>Actinomycetes</taxon>
        <taxon>Kitasatosporales</taxon>
        <taxon>Streptomycetaceae</taxon>
        <taxon>Streptacidiphilus</taxon>
    </lineage>
</organism>
<feature type="transmembrane region" description="Helical" evidence="1">
    <location>
        <begin position="97"/>
        <end position="115"/>
    </location>
</feature>
<feature type="transmembrane region" description="Helical" evidence="1">
    <location>
        <begin position="65"/>
        <end position="85"/>
    </location>
</feature>